<protein>
    <recommendedName>
        <fullName evidence="3">Lipoprotein</fullName>
    </recommendedName>
</protein>
<evidence type="ECO:0008006" key="3">
    <source>
        <dbReference type="Google" id="ProtNLM"/>
    </source>
</evidence>
<proteinExistence type="evidence at transcript level"/>
<feature type="signal peptide" evidence="1">
    <location>
        <begin position="1"/>
        <end position="19"/>
    </location>
</feature>
<reference evidence="2" key="1">
    <citation type="submission" date="2016-10" db="EMBL/GenBank/DDBJ databases">
        <title>The assassin bug Pristhesancus plagipennis produces two different types of venom.</title>
        <authorList>
            <person name="Walker A.A."/>
            <person name="Herzig V."/>
            <person name="Jin J."/>
            <person name="Fry B.G."/>
            <person name="King G.F."/>
        </authorList>
    </citation>
    <scope>NUCLEOTIDE SEQUENCE</scope>
    <source>
        <tissue evidence="2">Venom/labial glands</tissue>
    </source>
</reference>
<accession>A0A2K8JMS9</accession>
<sequence length="50" mass="5777">MRLYLFLLLKFLILVGCSTDNNLTTYLPYHTFSTVALKPRTNKNRATISL</sequence>
<keyword evidence="1" id="KW-0732">Signal</keyword>
<evidence type="ECO:0000313" key="2">
    <source>
        <dbReference type="EMBL" id="ATU82961.1"/>
    </source>
</evidence>
<evidence type="ECO:0000256" key="1">
    <source>
        <dbReference type="SAM" id="SignalP"/>
    </source>
</evidence>
<dbReference type="EMBL" id="KY031210">
    <property type="protein sequence ID" value="ATU82961.1"/>
    <property type="molecule type" value="mRNA"/>
</dbReference>
<feature type="chain" id="PRO_5014616408" description="Lipoprotein" evidence="1">
    <location>
        <begin position="20"/>
        <end position="50"/>
    </location>
</feature>
<organism evidence="2">
    <name type="scientific">Pristhesancus plagipennis</name>
    <name type="common">Common assassin bug</name>
    <dbReference type="NCBI Taxonomy" id="1955184"/>
    <lineage>
        <taxon>Eukaryota</taxon>
        <taxon>Metazoa</taxon>
        <taxon>Ecdysozoa</taxon>
        <taxon>Arthropoda</taxon>
        <taxon>Hexapoda</taxon>
        <taxon>Insecta</taxon>
        <taxon>Pterygota</taxon>
        <taxon>Neoptera</taxon>
        <taxon>Paraneoptera</taxon>
        <taxon>Hemiptera</taxon>
        <taxon>Heteroptera</taxon>
        <taxon>Panheteroptera</taxon>
        <taxon>Cimicomorpha</taxon>
        <taxon>Reduviidae</taxon>
        <taxon>Harpactorinae</taxon>
        <taxon>Harpactorini</taxon>
        <taxon>Pristhesancus</taxon>
    </lineage>
</organism>
<dbReference type="AlphaFoldDB" id="A0A2K8JMS9"/>
<name>A0A2K8JMS9_PRIPG</name>